<feature type="transmembrane region" description="Helical" evidence="4">
    <location>
        <begin position="163"/>
        <end position="182"/>
    </location>
</feature>
<dbReference type="SUPFAM" id="SSF55874">
    <property type="entry name" value="ATPase domain of HSP90 chaperone/DNA topoisomerase II/histidine kinase"/>
    <property type="match status" value="1"/>
</dbReference>
<keyword evidence="1 2" id="KW-0597">Phosphoprotein</keyword>
<feature type="compositionally biased region" description="Low complexity" evidence="3">
    <location>
        <begin position="66"/>
        <end position="88"/>
    </location>
</feature>
<feature type="transmembrane region" description="Helical" evidence="4">
    <location>
        <begin position="298"/>
        <end position="320"/>
    </location>
</feature>
<dbReference type="Proteomes" id="UP000816034">
    <property type="component" value="Unassembled WGS sequence"/>
</dbReference>
<feature type="region of interest" description="Disordered" evidence="3">
    <location>
        <begin position="764"/>
        <end position="815"/>
    </location>
</feature>
<sequence length="952" mass="106204">MKSHDLNHDSSSVVAATTENILLSDQSRLATLDDEYQSNEKDTKSSFENNEREEMDFEKHLTEAISEQNNHSSSHQQQDTSSSSSEWKQQPHEESTNNHQTSSQTYDSKASVSSSNPSDSPSYSTTYILYLYEKIHQRFFVPFLFIVVYLYLCIYATDYHFSMAFICLSLMAINLPIFRDALQSTVVDKLIQMLVLKSGATLHFPQPLTEFQTYSKDDATSNHPTHKNGNSNTNTANPTNISTETQETTTNVQNSSDISTRQQTHEKLPQRIYAYKLVILINIVLHFLRLHFANRDPTMAWMCIGFLASTIHNLSSFILHNSIATGEDGLSTALWSILPLNVLSVGTSVILAIQYARYSEAFGVLAMLTIFNLVFNTTSFKLIEKLNVMNIMTSRLREANKSKNALVSSISHEFRSPLMSISGCIELLLDTPLSQDQLNYLKTIGCCSSILLTLIEDILQYSKLEKGSFEVFALHLSGDSSSRHQHDQQHSSAPTQSSNSEQHHSMLTAAASNTIFSLEECLEHVVSIVSTYAQNFSVSIQMSTSSSLPTLVYGESVRLQQILINLLTNAVKASSPNSTVMLKVETRDDHGDSLSESSRNAKQAQWSNESANLIETVVFKVIDHGKGIPKDIQHNLFKPYFSQFLEDGLNSHNNNSNINSGMIAATSTGLGLTIARKIVATNFNGELTFESNAIPPNTGTTFIVTIPFRIPDKKKKNSLKYIEDLLKNQNFPTQILSATTDEHHSNKEIQRSHLLHKELFKIKPTTNASSPTSTPPSPTIATFHQNNNNNTTRISSPTMNNNSPTEITPLSSNPGNDLMDVSQYNILLAEDNPINLSVLKRLLEKGGFKNITTSSNGLELINAFQQKFYHLVITDYHMPEMNGLEAAHIIRGMNHGNDTKIIILTADALLEKHEFMDSIDFSLNKPISSENLNKAVVSALMSTNDISFEENH</sequence>
<dbReference type="InterPro" id="IPR004358">
    <property type="entry name" value="Sig_transdc_His_kin-like_C"/>
</dbReference>
<dbReference type="Pfam" id="PF00512">
    <property type="entry name" value="HisKA"/>
    <property type="match status" value="1"/>
</dbReference>
<dbReference type="PROSITE" id="PS50109">
    <property type="entry name" value="HIS_KIN"/>
    <property type="match status" value="1"/>
</dbReference>
<dbReference type="InterPro" id="IPR003594">
    <property type="entry name" value="HATPase_dom"/>
</dbReference>
<evidence type="ECO:0008006" key="9">
    <source>
        <dbReference type="Google" id="ProtNLM"/>
    </source>
</evidence>
<feature type="region of interest" description="Disordered" evidence="3">
    <location>
        <begin position="1"/>
        <end position="121"/>
    </location>
</feature>
<dbReference type="Gene3D" id="1.10.287.130">
    <property type="match status" value="1"/>
</dbReference>
<feature type="compositionally biased region" description="Basic and acidic residues" evidence="3">
    <location>
        <begin position="38"/>
        <end position="62"/>
    </location>
</feature>
<dbReference type="GeneID" id="68103968"/>
<dbReference type="InterPro" id="IPR001789">
    <property type="entry name" value="Sig_transdc_resp-reg_receiver"/>
</dbReference>
<accession>A0AA88GY99</accession>
<dbReference type="InterPro" id="IPR005467">
    <property type="entry name" value="His_kinase_dom"/>
</dbReference>
<evidence type="ECO:0000256" key="2">
    <source>
        <dbReference type="PROSITE-ProRule" id="PRU00169"/>
    </source>
</evidence>
<dbReference type="PANTHER" id="PTHR43719">
    <property type="entry name" value="TWO-COMPONENT HISTIDINE KINASE"/>
    <property type="match status" value="1"/>
</dbReference>
<gene>
    <name evidence="7" type="ORF">C9374_011514</name>
</gene>
<dbReference type="CDD" id="cd00082">
    <property type="entry name" value="HisKA"/>
    <property type="match status" value="1"/>
</dbReference>
<dbReference type="Gene3D" id="3.40.50.2300">
    <property type="match status" value="1"/>
</dbReference>
<protein>
    <recommendedName>
        <fullName evidence="9">Histidine kinase</fullName>
    </recommendedName>
</protein>
<feature type="transmembrane region" description="Helical" evidence="4">
    <location>
        <begin position="332"/>
        <end position="355"/>
    </location>
</feature>
<dbReference type="InterPro" id="IPR003661">
    <property type="entry name" value="HisK_dim/P_dom"/>
</dbReference>
<dbReference type="RefSeq" id="XP_044554683.1">
    <property type="nucleotide sequence ID" value="XM_044687178.1"/>
</dbReference>
<dbReference type="PANTHER" id="PTHR43719:SF28">
    <property type="entry name" value="PEROXIDE STRESS-ACTIVATED HISTIDINE KINASE MAK1-RELATED"/>
    <property type="match status" value="1"/>
</dbReference>
<dbReference type="SMART" id="SM00388">
    <property type="entry name" value="HisKA"/>
    <property type="match status" value="1"/>
</dbReference>
<keyword evidence="4" id="KW-0472">Membrane</keyword>
<feature type="compositionally biased region" description="Polar residues" evidence="3">
    <location>
        <begin position="780"/>
        <end position="815"/>
    </location>
</feature>
<feature type="region of interest" description="Disordered" evidence="3">
    <location>
        <begin position="216"/>
        <end position="263"/>
    </location>
</feature>
<dbReference type="InterPro" id="IPR036890">
    <property type="entry name" value="HATPase_C_sf"/>
</dbReference>
<proteinExistence type="predicted"/>
<feature type="compositionally biased region" description="Polar residues" evidence="3">
    <location>
        <begin position="221"/>
        <end position="238"/>
    </location>
</feature>
<dbReference type="Pfam" id="PF00072">
    <property type="entry name" value="Response_reg"/>
    <property type="match status" value="1"/>
</dbReference>
<dbReference type="SUPFAM" id="SSF52172">
    <property type="entry name" value="CheY-like"/>
    <property type="match status" value="1"/>
</dbReference>
<feature type="domain" description="Histidine kinase" evidence="5">
    <location>
        <begin position="409"/>
        <end position="710"/>
    </location>
</feature>
<dbReference type="CDD" id="cd17546">
    <property type="entry name" value="REC_hyHK_CKI1_RcsC-like"/>
    <property type="match status" value="1"/>
</dbReference>
<feature type="transmembrane region" description="Helical" evidence="4">
    <location>
        <begin position="273"/>
        <end position="292"/>
    </location>
</feature>
<feature type="transmembrane region" description="Helical" evidence="4">
    <location>
        <begin position="139"/>
        <end position="157"/>
    </location>
</feature>
<dbReference type="GO" id="GO:0000155">
    <property type="term" value="F:phosphorelay sensor kinase activity"/>
    <property type="evidence" value="ECO:0007669"/>
    <property type="project" value="InterPro"/>
</dbReference>
<feature type="domain" description="Response regulatory" evidence="6">
    <location>
        <begin position="825"/>
        <end position="940"/>
    </location>
</feature>
<organism evidence="7 8">
    <name type="scientific">Naegleria lovaniensis</name>
    <name type="common">Amoeba</name>
    <dbReference type="NCBI Taxonomy" id="51637"/>
    <lineage>
        <taxon>Eukaryota</taxon>
        <taxon>Discoba</taxon>
        <taxon>Heterolobosea</taxon>
        <taxon>Tetramitia</taxon>
        <taxon>Eutetramitia</taxon>
        <taxon>Vahlkampfiidae</taxon>
        <taxon>Naegleria</taxon>
    </lineage>
</organism>
<name>A0AA88GY99_NAELO</name>
<evidence type="ECO:0000256" key="3">
    <source>
        <dbReference type="SAM" id="MobiDB-lite"/>
    </source>
</evidence>
<feature type="compositionally biased region" description="Low complexity" evidence="3">
    <location>
        <begin position="239"/>
        <end position="256"/>
    </location>
</feature>
<evidence type="ECO:0000259" key="6">
    <source>
        <dbReference type="PROSITE" id="PS50110"/>
    </source>
</evidence>
<keyword evidence="4" id="KW-1133">Transmembrane helix</keyword>
<dbReference type="SMART" id="SM00448">
    <property type="entry name" value="REC"/>
    <property type="match status" value="1"/>
</dbReference>
<feature type="compositionally biased region" description="Low complexity" evidence="3">
    <location>
        <begin position="108"/>
        <end position="121"/>
    </location>
</feature>
<dbReference type="InterPro" id="IPR011006">
    <property type="entry name" value="CheY-like_superfamily"/>
</dbReference>
<evidence type="ECO:0000313" key="7">
    <source>
        <dbReference type="EMBL" id="KAG2392789.1"/>
    </source>
</evidence>
<dbReference type="Pfam" id="PF02518">
    <property type="entry name" value="HATPase_c"/>
    <property type="match status" value="1"/>
</dbReference>
<dbReference type="AlphaFoldDB" id="A0AA88GY99"/>
<dbReference type="EMBL" id="PYSW02000004">
    <property type="protein sequence ID" value="KAG2392789.1"/>
    <property type="molecule type" value="Genomic_DNA"/>
</dbReference>
<evidence type="ECO:0000313" key="8">
    <source>
        <dbReference type="Proteomes" id="UP000816034"/>
    </source>
</evidence>
<keyword evidence="4" id="KW-0812">Transmembrane</keyword>
<dbReference type="SMART" id="SM00387">
    <property type="entry name" value="HATPase_c"/>
    <property type="match status" value="1"/>
</dbReference>
<evidence type="ECO:0000256" key="1">
    <source>
        <dbReference type="ARBA" id="ARBA00022553"/>
    </source>
</evidence>
<feature type="region of interest" description="Disordered" evidence="3">
    <location>
        <begin position="480"/>
        <end position="503"/>
    </location>
</feature>
<dbReference type="PROSITE" id="PS50110">
    <property type="entry name" value="RESPONSE_REGULATORY"/>
    <property type="match status" value="1"/>
</dbReference>
<evidence type="ECO:0000256" key="4">
    <source>
        <dbReference type="SAM" id="Phobius"/>
    </source>
</evidence>
<comment type="caution">
    <text evidence="7">The sequence shown here is derived from an EMBL/GenBank/DDBJ whole genome shotgun (WGS) entry which is preliminary data.</text>
</comment>
<dbReference type="Gene3D" id="3.30.565.10">
    <property type="entry name" value="Histidine kinase-like ATPase, C-terminal domain"/>
    <property type="match status" value="1"/>
</dbReference>
<feature type="compositionally biased region" description="Polar residues" evidence="3">
    <location>
        <begin position="97"/>
        <end position="107"/>
    </location>
</feature>
<feature type="modified residue" description="4-aspartylphosphate" evidence="2">
    <location>
        <position position="875"/>
    </location>
</feature>
<dbReference type="PRINTS" id="PR00344">
    <property type="entry name" value="BCTRLSENSOR"/>
</dbReference>
<dbReference type="InterPro" id="IPR050956">
    <property type="entry name" value="2C_system_His_kinase"/>
</dbReference>
<dbReference type="SUPFAM" id="SSF47384">
    <property type="entry name" value="Homodimeric domain of signal transducing histidine kinase"/>
    <property type="match status" value="1"/>
</dbReference>
<dbReference type="InterPro" id="IPR036097">
    <property type="entry name" value="HisK_dim/P_sf"/>
</dbReference>
<keyword evidence="8" id="KW-1185">Reference proteome</keyword>
<reference evidence="7 8" key="1">
    <citation type="journal article" date="2018" name="BMC Genomics">
        <title>The genome of Naegleria lovaniensis, the basis for a comparative approach to unravel pathogenicity factors of the human pathogenic amoeba N. fowleri.</title>
        <authorList>
            <person name="Liechti N."/>
            <person name="Schurch N."/>
            <person name="Bruggmann R."/>
            <person name="Wittwer M."/>
        </authorList>
    </citation>
    <scope>NUCLEOTIDE SEQUENCE [LARGE SCALE GENOMIC DNA]</scope>
    <source>
        <strain evidence="7 8">ATCC 30569</strain>
    </source>
</reference>
<evidence type="ECO:0000259" key="5">
    <source>
        <dbReference type="PROSITE" id="PS50109"/>
    </source>
</evidence>
<feature type="compositionally biased region" description="Polar residues" evidence="3">
    <location>
        <begin position="9"/>
        <end position="29"/>
    </location>
</feature>